<dbReference type="OMA" id="FEIAINW"/>
<sequence length="327" mass="38670">MLRKSFFRLIYTIILFFIVIFIISSYLPKIRSYFTPEIIDFSLADNITGFADPIVPNIIHFFKFRNHNFTFTDMICLLAAWCNQQPNQLLIHCDCVELEGPYWNHVKNLNGVQVHPMNEPRAVFGRPLSSVYHAGDIARLVVLSRYGGIALDFDTYVIQSLDKFRHYELSLGWSIGKSLGCQIIIAHKDARFLKLWIDSYRSYRPQQWYYNAGDLPTKILERSPYLVHRVPFKFGVDLDVDLLYKTNWPSWRRFYAIHLLLRHRSYLDQRSEISQFNEENIRSYSHTFGEMARMVLYGSTDAVNSTENSKWSFDRCQVQYEHRNFKV</sequence>
<dbReference type="EnsemblMetazoa" id="SMAR003405-RA">
    <property type="protein sequence ID" value="SMAR003405-PA"/>
    <property type="gene ID" value="SMAR003405"/>
</dbReference>
<dbReference type="InterPro" id="IPR007577">
    <property type="entry name" value="GlycoTrfase_DXD_sugar-bd_CS"/>
</dbReference>
<reference evidence="2" key="2">
    <citation type="submission" date="2015-02" db="UniProtKB">
        <authorList>
            <consortium name="EnsemblMetazoa"/>
        </authorList>
    </citation>
    <scope>IDENTIFICATION</scope>
</reference>
<organism evidence="2 3">
    <name type="scientific">Strigamia maritima</name>
    <name type="common">European centipede</name>
    <name type="synonym">Geophilus maritimus</name>
    <dbReference type="NCBI Taxonomy" id="126957"/>
    <lineage>
        <taxon>Eukaryota</taxon>
        <taxon>Metazoa</taxon>
        <taxon>Ecdysozoa</taxon>
        <taxon>Arthropoda</taxon>
        <taxon>Myriapoda</taxon>
        <taxon>Chilopoda</taxon>
        <taxon>Pleurostigmophora</taxon>
        <taxon>Geophilomorpha</taxon>
        <taxon>Linotaeniidae</taxon>
        <taxon>Strigamia</taxon>
    </lineage>
</organism>
<feature type="transmembrane region" description="Helical" evidence="1">
    <location>
        <begin position="6"/>
        <end position="27"/>
    </location>
</feature>
<dbReference type="Gene3D" id="3.90.550.20">
    <property type="match status" value="1"/>
</dbReference>
<dbReference type="InterPro" id="IPR029044">
    <property type="entry name" value="Nucleotide-diphossugar_trans"/>
</dbReference>
<keyword evidence="3" id="KW-1185">Reference proteome</keyword>
<name>T1IQT1_STRMM</name>
<keyword evidence="1" id="KW-0812">Transmembrane</keyword>
<dbReference type="Pfam" id="PF04488">
    <property type="entry name" value="Gly_transf_sug"/>
    <property type="match status" value="1"/>
</dbReference>
<evidence type="ECO:0000256" key="1">
    <source>
        <dbReference type="SAM" id="Phobius"/>
    </source>
</evidence>
<dbReference type="PANTHER" id="PTHR46830:SF1">
    <property type="entry name" value="ALPHA-1,4-N-ACETYLGLUCOSAMINYLTRANSFERASE"/>
    <property type="match status" value="1"/>
</dbReference>
<dbReference type="PANTHER" id="PTHR46830">
    <property type="entry name" value="TRANSFERASE, PUTATIVE-RELATED"/>
    <property type="match status" value="1"/>
</dbReference>
<dbReference type="PhylomeDB" id="T1IQT1"/>
<keyword evidence="1" id="KW-1133">Transmembrane helix</keyword>
<dbReference type="EMBL" id="JH431313">
    <property type="status" value="NOT_ANNOTATED_CDS"/>
    <property type="molecule type" value="Genomic_DNA"/>
</dbReference>
<dbReference type="AlphaFoldDB" id="T1IQT1"/>
<dbReference type="eggNOG" id="ENOG502S02F">
    <property type="taxonomic scope" value="Eukaryota"/>
</dbReference>
<evidence type="ECO:0008006" key="4">
    <source>
        <dbReference type="Google" id="ProtNLM"/>
    </source>
</evidence>
<dbReference type="Proteomes" id="UP000014500">
    <property type="component" value="Unassembled WGS sequence"/>
</dbReference>
<dbReference type="SUPFAM" id="SSF53448">
    <property type="entry name" value="Nucleotide-diphospho-sugar transferases"/>
    <property type="match status" value="1"/>
</dbReference>
<evidence type="ECO:0000313" key="2">
    <source>
        <dbReference type="EnsemblMetazoa" id="SMAR003405-PA"/>
    </source>
</evidence>
<protein>
    <recommendedName>
        <fullName evidence="4">Alpha-1,4-N-acetylglucosaminyltransferase</fullName>
    </recommendedName>
</protein>
<evidence type="ECO:0000313" key="3">
    <source>
        <dbReference type="Proteomes" id="UP000014500"/>
    </source>
</evidence>
<proteinExistence type="predicted"/>
<dbReference type="STRING" id="126957.T1IQT1"/>
<reference evidence="3" key="1">
    <citation type="submission" date="2011-05" db="EMBL/GenBank/DDBJ databases">
        <authorList>
            <person name="Richards S.R."/>
            <person name="Qu J."/>
            <person name="Jiang H."/>
            <person name="Jhangiani S.N."/>
            <person name="Agravi P."/>
            <person name="Goodspeed R."/>
            <person name="Gross S."/>
            <person name="Mandapat C."/>
            <person name="Jackson L."/>
            <person name="Mathew T."/>
            <person name="Pu L."/>
            <person name="Thornton R."/>
            <person name="Saada N."/>
            <person name="Wilczek-Boney K.B."/>
            <person name="Lee S."/>
            <person name="Kovar C."/>
            <person name="Wu Y."/>
            <person name="Scherer S.E."/>
            <person name="Worley K.C."/>
            <person name="Muzny D.M."/>
            <person name="Gibbs R."/>
        </authorList>
    </citation>
    <scope>NUCLEOTIDE SEQUENCE</scope>
    <source>
        <strain evidence="3">Brora</strain>
    </source>
</reference>
<accession>T1IQT1</accession>
<dbReference type="HOGENOM" id="CLU_050117_0_0_1"/>
<keyword evidence="1" id="KW-0472">Membrane</keyword>